<evidence type="ECO:0000256" key="2">
    <source>
        <dbReference type="ARBA" id="ARBA00022806"/>
    </source>
</evidence>
<dbReference type="Proteomes" id="UP000177876">
    <property type="component" value="Unassembled WGS sequence"/>
</dbReference>
<feature type="region of interest" description="Disordered" evidence="4">
    <location>
        <begin position="53"/>
        <end position="89"/>
    </location>
</feature>
<dbReference type="GO" id="GO:0004386">
    <property type="term" value="F:helicase activity"/>
    <property type="evidence" value="ECO:0007669"/>
    <property type="project" value="UniProtKB-KW"/>
</dbReference>
<dbReference type="Pfam" id="PF12705">
    <property type="entry name" value="PDDEXK_1"/>
    <property type="match status" value="1"/>
</dbReference>
<gene>
    <name evidence="6" type="ORF">A2Y75_05220</name>
</gene>
<dbReference type="Gene3D" id="3.90.320.10">
    <property type="match status" value="1"/>
</dbReference>
<evidence type="ECO:0000313" key="7">
    <source>
        <dbReference type="Proteomes" id="UP000177876"/>
    </source>
</evidence>
<dbReference type="InterPro" id="IPR011604">
    <property type="entry name" value="PDDEXK-like_dom_sf"/>
</dbReference>
<evidence type="ECO:0000259" key="5">
    <source>
        <dbReference type="Pfam" id="PF12705"/>
    </source>
</evidence>
<keyword evidence="2" id="KW-0067">ATP-binding</keyword>
<accession>A0A1F2WG56</accession>
<keyword evidence="3" id="KW-0234">DNA repair</keyword>
<dbReference type="EMBL" id="MELK01000051">
    <property type="protein sequence ID" value="OFW55817.1"/>
    <property type="molecule type" value="Genomic_DNA"/>
</dbReference>
<sequence length="449" mass="52060">MSFGDEVVTRRTNLVSRTKLAEISGITPGRMWAIEHNKGVPPTDDERRRITAALDNMPVPSTGTTPRTRASTPRPSVPVRTPTASTLPPRSLSRAAVGIDWSSLRKRADEVSEHDIERYTVGPDPTLGHRLISNSELQTFTSCPRKWWLTYYRKLRLRQQSPLGPLAIGDRIHRALRWYYVPKHITAVDPRETIEQIIVSDWERVTRHYDESDPQLAQLRTAFVKESDLERIMLEGYVEWLRDTGIDEELEVLGSECYREIEFDVESDVPVKLIGKLDARLRRRSDGVILFMDHKTVANMTSPRAVLHMDPQMLHYLVIETLALPDGERCAGALYNMLRKTLRTNRATPPFYDRVEVRHNKHTIASYQQRLRLLITQILEIEAELDNGVEFKNVLHHNPTQDCAWKCGFFPVCPMFDDHSRVEAMLEQYYVQHDVYAYYRDDRHEEMND</sequence>
<protein>
    <recommendedName>
        <fullName evidence="5">PD-(D/E)XK endonuclease-like domain-containing protein</fullName>
    </recommendedName>
</protein>
<keyword evidence="2" id="KW-0378">Hydrolase</keyword>
<organism evidence="6 7">
    <name type="scientific">Candidatus Solincola sediminis</name>
    <dbReference type="NCBI Taxonomy" id="1797199"/>
    <lineage>
        <taxon>Bacteria</taxon>
        <taxon>Bacillati</taxon>
        <taxon>Actinomycetota</taxon>
        <taxon>Candidatus Geothermincolia</taxon>
        <taxon>Candidatus Geothermincolales</taxon>
        <taxon>Candidatus Geothermincolaceae</taxon>
        <taxon>Candidatus Solincola</taxon>
    </lineage>
</organism>
<dbReference type="STRING" id="1797197.A2Y75_05220"/>
<keyword evidence="1" id="KW-0227">DNA damage</keyword>
<evidence type="ECO:0000256" key="3">
    <source>
        <dbReference type="ARBA" id="ARBA00023204"/>
    </source>
</evidence>
<evidence type="ECO:0000256" key="1">
    <source>
        <dbReference type="ARBA" id="ARBA00022763"/>
    </source>
</evidence>
<dbReference type="InterPro" id="IPR038726">
    <property type="entry name" value="PDDEXK_AddAB-type"/>
</dbReference>
<evidence type="ECO:0000313" key="6">
    <source>
        <dbReference type="EMBL" id="OFW55817.1"/>
    </source>
</evidence>
<evidence type="ECO:0000256" key="4">
    <source>
        <dbReference type="SAM" id="MobiDB-lite"/>
    </source>
</evidence>
<feature type="compositionally biased region" description="Low complexity" evidence="4">
    <location>
        <begin position="60"/>
        <end position="83"/>
    </location>
</feature>
<name>A0A1F2WG56_9ACTN</name>
<keyword evidence="2" id="KW-0547">Nucleotide-binding</keyword>
<dbReference type="AlphaFoldDB" id="A0A1F2WG56"/>
<dbReference type="GO" id="GO:0006281">
    <property type="term" value="P:DNA repair"/>
    <property type="evidence" value="ECO:0007669"/>
    <property type="project" value="UniProtKB-KW"/>
</dbReference>
<keyword evidence="2" id="KW-0347">Helicase</keyword>
<comment type="caution">
    <text evidence="6">The sequence shown here is derived from an EMBL/GenBank/DDBJ whole genome shotgun (WGS) entry which is preliminary data.</text>
</comment>
<feature type="domain" description="PD-(D/E)XK endonuclease-like" evidence="5">
    <location>
        <begin position="132"/>
        <end position="414"/>
    </location>
</feature>
<proteinExistence type="predicted"/>
<reference evidence="6 7" key="1">
    <citation type="journal article" date="2016" name="Nat. Commun.">
        <title>Thousands of microbial genomes shed light on interconnected biogeochemical processes in an aquifer system.</title>
        <authorList>
            <person name="Anantharaman K."/>
            <person name="Brown C.T."/>
            <person name="Hug L.A."/>
            <person name="Sharon I."/>
            <person name="Castelle C.J."/>
            <person name="Probst A.J."/>
            <person name="Thomas B.C."/>
            <person name="Singh A."/>
            <person name="Wilkins M.J."/>
            <person name="Karaoz U."/>
            <person name="Brodie E.L."/>
            <person name="Williams K.H."/>
            <person name="Hubbard S.S."/>
            <person name="Banfield J.F."/>
        </authorList>
    </citation>
    <scope>NUCLEOTIDE SEQUENCE [LARGE SCALE GENOMIC DNA]</scope>
</reference>